<organism evidence="4 5">
    <name type="scientific">Ostreococcus tauri</name>
    <name type="common">Marine green alga</name>
    <dbReference type="NCBI Taxonomy" id="70448"/>
    <lineage>
        <taxon>Eukaryota</taxon>
        <taxon>Viridiplantae</taxon>
        <taxon>Chlorophyta</taxon>
        <taxon>Mamiellophyceae</taxon>
        <taxon>Mamiellales</taxon>
        <taxon>Bathycoccaceae</taxon>
        <taxon>Ostreococcus</taxon>
    </lineage>
</organism>
<accession>A0A090M2N4</accession>
<dbReference type="InParanoid" id="A0A090M2N4"/>
<dbReference type="InterPro" id="IPR012945">
    <property type="entry name" value="Tubulin-bd_cofactor_C_dom"/>
</dbReference>
<evidence type="ECO:0000259" key="3">
    <source>
        <dbReference type="PROSITE" id="PS51329"/>
    </source>
</evidence>
<dbReference type="Gene3D" id="2.160.20.70">
    <property type="match status" value="1"/>
</dbReference>
<gene>
    <name evidence="4" type="ORF">OT_ostta06g03550</name>
</gene>
<evidence type="ECO:0000313" key="5">
    <source>
        <dbReference type="Proteomes" id="UP000009170"/>
    </source>
</evidence>
<protein>
    <submittedName>
        <fullName evidence="4">Tubulin binding cofactor C-like domain</fullName>
    </submittedName>
</protein>
<evidence type="ECO:0000256" key="1">
    <source>
        <dbReference type="ARBA" id="ARBA00008848"/>
    </source>
</evidence>
<keyword evidence="5" id="KW-1185">Reference proteome</keyword>
<dbReference type="GO" id="GO:0007023">
    <property type="term" value="P:post-chaperonin tubulin folding pathway"/>
    <property type="evidence" value="ECO:0007669"/>
    <property type="project" value="InterPro"/>
</dbReference>
<dbReference type="InterPro" id="IPR027684">
    <property type="entry name" value="TBCC"/>
</dbReference>
<dbReference type="RefSeq" id="XP_003079994.2">
    <property type="nucleotide sequence ID" value="XM_003079946.2"/>
</dbReference>
<dbReference type="PANTHER" id="PTHR15139">
    <property type="entry name" value="TUBULIN FOLDING COFACTOR C"/>
    <property type="match status" value="1"/>
</dbReference>
<dbReference type="EMBL" id="CAID01000006">
    <property type="protein sequence ID" value="CEF98461.1"/>
    <property type="molecule type" value="Genomic_DNA"/>
</dbReference>
<dbReference type="AlphaFoldDB" id="A0A090M2N4"/>
<proteinExistence type="inferred from homology"/>
<dbReference type="FunCoup" id="A0A090M2N4">
    <property type="interactions" value="1353"/>
</dbReference>
<dbReference type="Proteomes" id="UP000009170">
    <property type="component" value="Unassembled WGS sequence"/>
</dbReference>
<dbReference type="Pfam" id="PF07986">
    <property type="entry name" value="TBCC"/>
    <property type="match status" value="1"/>
</dbReference>
<dbReference type="KEGG" id="ota:OT_ostta06g03550"/>
<reference evidence="5" key="1">
    <citation type="journal article" date="2006" name="Proc. Natl. Acad. Sci. U.S.A.">
        <title>Genome analysis of the smallest free-living eukaryote Ostreococcus tauri unveils many unique features.</title>
        <authorList>
            <person name="Derelle E."/>
            <person name="Ferraz C."/>
            <person name="Rombauts S."/>
            <person name="Rouze P."/>
            <person name="Worden A.Z."/>
            <person name="Robbens S."/>
            <person name="Partensky F."/>
            <person name="Degroeve S."/>
            <person name="Echeynie S."/>
            <person name="Cooke R."/>
            <person name="Saeys Y."/>
            <person name="Wuyts J."/>
            <person name="Jabbari K."/>
            <person name="Bowler C."/>
            <person name="Panaud O."/>
            <person name="Piegu B."/>
            <person name="Ball S.G."/>
            <person name="Ral J.-P."/>
            <person name="Bouget F.-Y."/>
            <person name="Piganeau G."/>
            <person name="De Baets B."/>
            <person name="Picard A."/>
            <person name="Delseny M."/>
            <person name="Demaille J."/>
            <person name="Van de Peer Y."/>
            <person name="Moreau H."/>
        </authorList>
    </citation>
    <scope>NUCLEOTIDE SEQUENCE [LARGE SCALE GENOMIC DNA]</scope>
    <source>
        <strain evidence="5">OTTH 0595 / CCAP 157/2 / RCC745</strain>
    </source>
</reference>
<dbReference type="InterPro" id="IPR016098">
    <property type="entry name" value="CAP/MinC_C"/>
</dbReference>
<sequence length="352" mass="39375">MTDTAKSSIAVLESIARRDAARKEHERARKDERLHSSEDPSTALVAFNDACAEIERDIQRVLSDDEASRKSNVREETRRESGLAALGAVNARATALDATTGEFGRRASAYDVRVMRQRMCDVRAALVRARGVIAPREPFRFKSRASGTRRARKDGTSKDEAAAVEDTDANDDSPGTRDRKNEVVVVREVPEGEDYVLERLADCDVFVLGAVRALRAHDLKRCRVFIVAVAGSAHLENVADCVFCLATRQLRAHAVRRTRFHVRAASRPIIEDSREVAFAPLMRGFATQANFDVIRRDAGLPVEENGMWREVDDFLWLKASASPHWSALDDDNDETRNVDEATLREAFERLDL</sequence>
<evidence type="ECO:0000313" key="4">
    <source>
        <dbReference type="EMBL" id="CEF98461.1"/>
    </source>
</evidence>
<dbReference type="OrthoDB" id="194775at2759"/>
<comment type="caution">
    <text evidence="4">The sequence shown here is derived from an EMBL/GenBank/DDBJ whole genome shotgun (WGS) entry which is preliminary data.</text>
</comment>
<dbReference type="GO" id="GO:0005737">
    <property type="term" value="C:cytoplasm"/>
    <property type="evidence" value="ECO:0007669"/>
    <property type="project" value="TreeGrafter"/>
</dbReference>
<reference evidence="4 5" key="2">
    <citation type="journal article" date="2014" name="BMC Genomics">
        <title>An improved genome of the model marine alga Ostreococcus tauri unfolds by assessing Illumina de novo assemblies.</title>
        <authorList>
            <person name="Blanc-Mathieu R."/>
            <person name="Verhelst B."/>
            <person name="Derelle E."/>
            <person name="Rombauts S."/>
            <person name="Bouget F.Y."/>
            <person name="Carre I."/>
            <person name="Chateau A."/>
            <person name="Eyre-Walker A."/>
            <person name="Grimsley N."/>
            <person name="Moreau H."/>
            <person name="Piegu B."/>
            <person name="Rivals E."/>
            <person name="Schackwitz W."/>
            <person name="Van de Peer Y."/>
            <person name="Piganeau G."/>
        </authorList>
    </citation>
    <scope>NUCLEOTIDE SEQUENCE [LARGE SCALE GENOMIC DNA]</scope>
    <source>
        <strain evidence="5">OTTH 0595 / CCAP 157/2 / RCC745</strain>
    </source>
</reference>
<name>A0A090M2N4_OSTTA</name>
<comment type="similarity">
    <text evidence="1">Belongs to the TBCC family.</text>
</comment>
<dbReference type="InterPro" id="IPR017901">
    <property type="entry name" value="C-CAP_CF_C-like"/>
</dbReference>
<evidence type="ECO:0000256" key="2">
    <source>
        <dbReference type="SAM" id="MobiDB-lite"/>
    </source>
</evidence>
<dbReference type="GeneID" id="9833393"/>
<dbReference type="GO" id="GO:0007021">
    <property type="term" value="P:tubulin complex assembly"/>
    <property type="evidence" value="ECO:0007669"/>
    <property type="project" value="TreeGrafter"/>
</dbReference>
<dbReference type="STRING" id="70448.A0A090M2N4"/>
<dbReference type="PROSITE" id="PS51329">
    <property type="entry name" value="C_CAP_COFACTOR_C"/>
    <property type="match status" value="1"/>
</dbReference>
<feature type="region of interest" description="Disordered" evidence="2">
    <location>
        <begin position="1"/>
        <end position="40"/>
    </location>
</feature>
<feature type="compositionally biased region" description="Basic and acidic residues" evidence="2">
    <location>
        <begin position="15"/>
        <end position="38"/>
    </location>
</feature>
<feature type="region of interest" description="Disordered" evidence="2">
    <location>
        <begin position="144"/>
        <end position="181"/>
    </location>
</feature>
<feature type="domain" description="C-CAP/cofactor C-like" evidence="3">
    <location>
        <begin position="156"/>
        <end position="316"/>
    </location>
</feature>
<feature type="compositionally biased region" description="Acidic residues" evidence="2">
    <location>
        <begin position="162"/>
        <end position="171"/>
    </location>
</feature>
<dbReference type="PANTHER" id="PTHR15139:SF0">
    <property type="entry name" value="TUBULIN-SPECIFIC CHAPERONE C"/>
    <property type="match status" value="1"/>
</dbReference>